<evidence type="ECO:0000256" key="2">
    <source>
        <dbReference type="ARBA" id="ARBA00022692"/>
    </source>
</evidence>
<feature type="transmembrane region" description="Helical" evidence="5">
    <location>
        <begin position="17"/>
        <end position="35"/>
    </location>
</feature>
<feature type="transmembrane region" description="Helical" evidence="5">
    <location>
        <begin position="200"/>
        <end position="222"/>
    </location>
</feature>
<accession>A0AAU7CGA3</accession>
<organism evidence="7">
    <name type="scientific">Singulisphaera sp. Ch08</name>
    <dbReference type="NCBI Taxonomy" id="3120278"/>
    <lineage>
        <taxon>Bacteria</taxon>
        <taxon>Pseudomonadati</taxon>
        <taxon>Planctomycetota</taxon>
        <taxon>Planctomycetia</taxon>
        <taxon>Isosphaerales</taxon>
        <taxon>Isosphaeraceae</taxon>
        <taxon>Singulisphaera</taxon>
    </lineage>
</organism>
<feature type="transmembrane region" description="Helical" evidence="5">
    <location>
        <begin position="132"/>
        <end position="152"/>
    </location>
</feature>
<keyword evidence="3 5" id="KW-1133">Transmembrane helix</keyword>
<dbReference type="PANTHER" id="PTHR37422:SF13">
    <property type="entry name" value="LIPOPOLYSACCHARIDE BIOSYNTHESIS PROTEIN PA4999-RELATED"/>
    <property type="match status" value="1"/>
</dbReference>
<reference evidence="7" key="1">
    <citation type="submission" date="2024-05" db="EMBL/GenBank/DDBJ databases">
        <title>Planctomycetes of the genus Singulisphaera possess chitinolytic capabilities.</title>
        <authorList>
            <person name="Ivanova A."/>
        </authorList>
    </citation>
    <scope>NUCLEOTIDE SEQUENCE</scope>
    <source>
        <strain evidence="7">Ch08T</strain>
    </source>
</reference>
<feature type="transmembrane region" description="Helical" evidence="5">
    <location>
        <begin position="461"/>
        <end position="480"/>
    </location>
</feature>
<feature type="transmembrane region" description="Helical" evidence="5">
    <location>
        <begin position="542"/>
        <end position="562"/>
    </location>
</feature>
<evidence type="ECO:0000256" key="5">
    <source>
        <dbReference type="SAM" id="Phobius"/>
    </source>
</evidence>
<dbReference type="GO" id="GO:0016874">
    <property type="term" value="F:ligase activity"/>
    <property type="evidence" value="ECO:0007669"/>
    <property type="project" value="UniProtKB-KW"/>
</dbReference>
<dbReference type="Pfam" id="PF04932">
    <property type="entry name" value="Wzy_C"/>
    <property type="match status" value="1"/>
</dbReference>
<evidence type="ECO:0000256" key="4">
    <source>
        <dbReference type="ARBA" id="ARBA00023136"/>
    </source>
</evidence>
<dbReference type="AlphaFoldDB" id="A0AAU7CGA3"/>
<evidence type="ECO:0000256" key="1">
    <source>
        <dbReference type="ARBA" id="ARBA00004141"/>
    </source>
</evidence>
<comment type="subcellular location">
    <subcellularLocation>
        <location evidence="1">Membrane</location>
        <topology evidence="1">Multi-pass membrane protein</topology>
    </subcellularLocation>
</comment>
<feature type="transmembrane region" description="Helical" evidence="5">
    <location>
        <begin position="283"/>
        <end position="304"/>
    </location>
</feature>
<dbReference type="InterPro" id="IPR051533">
    <property type="entry name" value="WaaL-like"/>
</dbReference>
<protein>
    <submittedName>
        <fullName evidence="7">O-antigen ligase family protein</fullName>
    </submittedName>
</protein>
<keyword evidence="2 5" id="KW-0812">Transmembrane</keyword>
<feature type="transmembrane region" description="Helical" evidence="5">
    <location>
        <begin position="376"/>
        <end position="397"/>
    </location>
</feature>
<feature type="transmembrane region" description="Helical" evidence="5">
    <location>
        <begin position="260"/>
        <end position="276"/>
    </location>
</feature>
<gene>
    <name evidence="7" type="ORF">V5E97_38770</name>
</gene>
<dbReference type="RefSeq" id="WP_406696949.1">
    <property type="nucleotide sequence ID" value="NZ_CP155447.1"/>
</dbReference>
<dbReference type="InterPro" id="IPR007016">
    <property type="entry name" value="O-antigen_ligase-rel_domated"/>
</dbReference>
<proteinExistence type="predicted"/>
<evidence type="ECO:0000313" key="7">
    <source>
        <dbReference type="EMBL" id="XBH04196.1"/>
    </source>
</evidence>
<feature type="transmembrane region" description="Helical" evidence="5">
    <location>
        <begin position="78"/>
        <end position="96"/>
    </location>
</feature>
<feature type="transmembrane region" description="Helical" evidence="5">
    <location>
        <begin position="47"/>
        <end position="71"/>
    </location>
</feature>
<feature type="transmembrane region" description="Helical" evidence="5">
    <location>
        <begin position="492"/>
        <end position="522"/>
    </location>
</feature>
<dbReference type="GO" id="GO:0016020">
    <property type="term" value="C:membrane"/>
    <property type="evidence" value="ECO:0007669"/>
    <property type="project" value="UniProtKB-SubCell"/>
</dbReference>
<keyword evidence="4 5" id="KW-0472">Membrane</keyword>
<sequence>MSDDSDAELAAWLGERLRLVALGLTVALMTARAYWPSEVDPKAEGGAGLYWDLAVLLVAGLAVASGLIGGVVRIRWSWTDAAVIALITLVGLSAGQAYDRRLAINLAWDWGAVGLVYLLVRNLPRTRAESVVLAGAMVATAVSVSVFGLYHAGVEMPQTRAYYLAHRLEVLQQMGYPPGSPAAIMFEKRLLDSTETMSTFALANSLAGFLVGPLVLMVAVGWENLVRRDGRGSRLASLALAAAPTLVVLVCLILTKSRSAYVGLAVGLLALAWCERRRASKKTLLLTALGGLIVVGSLVTAGLATGKLDRQVLTESTKSLRYRWEYWVGAWRVITERREVFWGGRGPGNFTAPYLRLKLPEASEEIFDPHNLVLEVWSTAGAVAMAALVLGLTIAFWNMIRPVPAPVDLPAEDHSRPRSDLEWSSDPPRRSNWLLVCAGGGWILASIVGELNPFEGDMPNRWLILGLAWVWAVLFGLQVWRRVPITAVGFGAGALAITINLLAAGGIGIPGVSLMLWTLIALGLNLRDDRRCGQVREWGGRYLGFALALVWAALLGTFVGAIQPFWRSEAQIAVANSALSANPPRFEVAEAAYKEAYATDKYSARPWLGLAFEKFREWESRGAKPEDQRWKTIPASMLEAVAAPRNQNSWTLHYERAKVTRQLLSRLGDSLKPGELMLYRGNIVEATRRASRLYPSNATLHAELALASAEIGMFLEAASEGEEALRYDGLTPHADKKLAPPLRKQIEAALPGWKKSAADMLKGGMMPNKKN</sequence>
<evidence type="ECO:0000259" key="6">
    <source>
        <dbReference type="Pfam" id="PF04932"/>
    </source>
</evidence>
<feature type="transmembrane region" description="Helical" evidence="5">
    <location>
        <begin position="102"/>
        <end position="120"/>
    </location>
</feature>
<feature type="transmembrane region" description="Helical" evidence="5">
    <location>
        <begin position="234"/>
        <end position="254"/>
    </location>
</feature>
<evidence type="ECO:0000256" key="3">
    <source>
        <dbReference type="ARBA" id="ARBA00022989"/>
    </source>
</evidence>
<keyword evidence="7" id="KW-0436">Ligase</keyword>
<name>A0AAU7CGA3_9BACT</name>
<dbReference type="PANTHER" id="PTHR37422">
    <property type="entry name" value="TEICHURONIC ACID BIOSYNTHESIS PROTEIN TUAE"/>
    <property type="match status" value="1"/>
</dbReference>
<dbReference type="EMBL" id="CP155447">
    <property type="protein sequence ID" value="XBH04196.1"/>
    <property type="molecule type" value="Genomic_DNA"/>
</dbReference>
<feature type="domain" description="O-antigen ligase-related" evidence="6">
    <location>
        <begin position="246"/>
        <end position="388"/>
    </location>
</feature>